<comment type="caution">
    <text evidence="4">The sequence shown here is derived from an EMBL/GenBank/DDBJ whole genome shotgun (WGS) entry which is preliminary data.</text>
</comment>
<evidence type="ECO:0000313" key="5">
    <source>
        <dbReference type="Proteomes" id="UP000214588"/>
    </source>
</evidence>
<dbReference type="AlphaFoldDB" id="A0A226BYY8"/>
<dbReference type="PANTHER" id="PTHR43819">
    <property type="entry name" value="ARCHAEAL-TYPE GLUTAMATE SYNTHASE [NADPH]"/>
    <property type="match status" value="1"/>
</dbReference>
<gene>
    <name evidence="4" type="ORF">CDO51_09330</name>
</gene>
<evidence type="ECO:0000259" key="3">
    <source>
        <dbReference type="Pfam" id="PF01645"/>
    </source>
</evidence>
<reference evidence="4 5" key="1">
    <citation type="submission" date="2017-06" db="EMBL/GenBank/DDBJ databases">
        <title>Draft Genome Sequence of Natranaerobius trueperi halophilic, alkalithermophilic bacteria from soda lakes.</title>
        <authorList>
            <person name="Zhao B."/>
        </authorList>
    </citation>
    <scope>NUCLEOTIDE SEQUENCE [LARGE SCALE GENOMIC DNA]</scope>
    <source>
        <strain evidence="4 5">DSM 18760</strain>
    </source>
</reference>
<dbReference type="PANTHER" id="PTHR43819:SF1">
    <property type="entry name" value="ARCHAEAL-TYPE GLUTAMATE SYNTHASE [NADPH]"/>
    <property type="match status" value="1"/>
</dbReference>
<name>A0A226BYY8_9FIRM</name>
<evidence type="ECO:0000256" key="2">
    <source>
        <dbReference type="PIRNR" id="PIRNR006429"/>
    </source>
</evidence>
<dbReference type="RefSeq" id="WP_089023999.1">
    <property type="nucleotide sequence ID" value="NZ_NIQC01000021.1"/>
</dbReference>
<comment type="similarity">
    <text evidence="1 2">Belongs to the glutamate synthase family.</text>
</comment>
<dbReference type="Proteomes" id="UP000214588">
    <property type="component" value="Unassembled WGS sequence"/>
</dbReference>
<dbReference type="Pfam" id="PF01645">
    <property type="entry name" value="Glu_synthase"/>
    <property type="match status" value="1"/>
</dbReference>
<dbReference type="EMBL" id="NIQC01000021">
    <property type="protein sequence ID" value="OWZ83327.1"/>
    <property type="molecule type" value="Genomic_DNA"/>
</dbReference>
<dbReference type="Gene3D" id="3.20.20.70">
    <property type="entry name" value="Aldolase class I"/>
    <property type="match status" value="1"/>
</dbReference>
<accession>A0A226BYY8</accession>
<dbReference type="InterPro" id="IPR024188">
    <property type="entry name" value="GltB"/>
</dbReference>
<sequence length="471" mass="51006">MKFNKLMNLKNWPTSAKILATSALSIFSAKYSARKAIDSTSSKALTRLTKDNYDENLWELVSATRRFGPQNIVETNLRAEEGIAIGRPLGSPIRVLDFKTLYFNIAQLHTLPTPGNFNIDTDVTIGPRAKRPLILNTPILISGMAYGMALSEKAKVAIAKATAKVGTATNTGEGAFLPKERKAAKYLILQFNRGKWNKSPEIIKQADMIEIQLGQGAIAGVEHATKSKDMSKTVEKRLGVRPGKKAVVKAQMEGIESMEDLKGLVEDLRSITDGVPIGVKMGASKYLEKDLEIAVNAGVDAVVLDGAEAATYQSPPILQDDFGVPTLLAIGRANQFFKKNGLNGKVSLIIGGGLYTPGDFLKAIALGADAVYIGTAAIFALGHKEVFKALPLEPPTQVIWETGHFKHKFNLNKGAANLEKYLKSSTKEMEEGIRALGKTSISNVCKDDLYTINPQIADITGVSLGYSKNKR</sequence>
<feature type="domain" description="Glutamate synthase" evidence="3">
    <location>
        <begin position="127"/>
        <end position="438"/>
    </location>
</feature>
<evidence type="ECO:0000256" key="1">
    <source>
        <dbReference type="ARBA" id="ARBA00009716"/>
    </source>
</evidence>
<protein>
    <submittedName>
        <fullName evidence="4">FMN-binding glutamate synthase family protein</fullName>
    </submittedName>
</protein>
<dbReference type="GO" id="GO:0006537">
    <property type="term" value="P:glutamate biosynthetic process"/>
    <property type="evidence" value="ECO:0007669"/>
    <property type="project" value="InterPro"/>
</dbReference>
<organism evidence="4 5">
    <name type="scientific">Natranaerobius trueperi</name>
    <dbReference type="NCBI Taxonomy" id="759412"/>
    <lineage>
        <taxon>Bacteria</taxon>
        <taxon>Bacillati</taxon>
        <taxon>Bacillota</taxon>
        <taxon>Clostridia</taxon>
        <taxon>Natranaerobiales</taxon>
        <taxon>Natranaerobiaceae</taxon>
        <taxon>Natranaerobius</taxon>
    </lineage>
</organism>
<dbReference type="GO" id="GO:0015930">
    <property type="term" value="F:glutamate synthase activity"/>
    <property type="evidence" value="ECO:0007669"/>
    <property type="project" value="InterPro"/>
</dbReference>
<dbReference type="InterPro" id="IPR002932">
    <property type="entry name" value="Glu_synthdom"/>
</dbReference>
<dbReference type="SUPFAM" id="SSF51395">
    <property type="entry name" value="FMN-linked oxidoreductases"/>
    <property type="match status" value="1"/>
</dbReference>
<proteinExistence type="inferred from homology"/>
<dbReference type="OrthoDB" id="9758182at2"/>
<keyword evidence="5" id="KW-1185">Reference proteome</keyword>
<dbReference type="InterPro" id="IPR013785">
    <property type="entry name" value="Aldolase_TIM"/>
</dbReference>
<dbReference type="CDD" id="cd02808">
    <property type="entry name" value="GltS_FMN"/>
    <property type="match status" value="1"/>
</dbReference>
<evidence type="ECO:0000313" key="4">
    <source>
        <dbReference type="EMBL" id="OWZ83327.1"/>
    </source>
</evidence>
<dbReference type="PIRSF" id="PIRSF006429">
    <property type="entry name" value="GOGAT_lg_2"/>
    <property type="match status" value="1"/>
</dbReference>